<name>A0A5A7NCC3_9PROT</name>
<dbReference type="Pfam" id="PF00196">
    <property type="entry name" value="GerE"/>
    <property type="match status" value="1"/>
</dbReference>
<gene>
    <name evidence="5" type="ORF">JCM17846_28020</name>
</gene>
<dbReference type="SMART" id="SM00421">
    <property type="entry name" value="HTH_LUXR"/>
    <property type="match status" value="1"/>
</dbReference>
<evidence type="ECO:0000259" key="4">
    <source>
        <dbReference type="PROSITE" id="PS50043"/>
    </source>
</evidence>
<dbReference type="PROSITE" id="PS00622">
    <property type="entry name" value="HTH_LUXR_1"/>
    <property type="match status" value="1"/>
</dbReference>
<feature type="domain" description="HTH luxR-type" evidence="4">
    <location>
        <begin position="164"/>
        <end position="229"/>
    </location>
</feature>
<evidence type="ECO:0000256" key="1">
    <source>
        <dbReference type="ARBA" id="ARBA00023015"/>
    </source>
</evidence>
<reference evidence="5 6" key="1">
    <citation type="submission" date="2019-09" db="EMBL/GenBank/DDBJ databases">
        <title>NBRP : Genome information of microbial organism related human and environment.</title>
        <authorList>
            <person name="Hattori M."/>
            <person name="Oshima K."/>
            <person name="Inaba H."/>
            <person name="Suda W."/>
            <person name="Sakamoto M."/>
            <person name="Iino T."/>
            <person name="Kitahara M."/>
            <person name="Oshida Y."/>
            <person name="Iida T."/>
            <person name="Kudo T."/>
            <person name="Itoh T."/>
            <person name="Ohkuma M."/>
        </authorList>
    </citation>
    <scope>NUCLEOTIDE SEQUENCE [LARGE SCALE GENOMIC DNA]</scope>
    <source>
        <strain evidence="5 6">Q-1</strain>
    </source>
</reference>
<dbReference type="InterPro" id="IPR000792">
    <property type="entry name" value="Tscrpt_reg_LuxR_C"/>
</dbReference>
<sequence length="232" mass="26064">MQRAISLGQCHVSLGFLYLPGRVIVLSAAGDGPYGELATLAALRYGARLWPDDHSLKSHLKGLVEKQTRLHLTDREDVGSEAIGLRLFDFLDARTQMSFYRKLEDGIYILRFYAAKAFSKKQHRAMEQEGGMIMAALARHGELRKKSHRPVLKQNARTMIADSLTRADRHLTAREVDVCKSTLLGKSVEAISLDLGITENSVRTYKKRAFRRLGISSQAQLFALCFNDATER</sequence>
<organism evidence="5 6">
    <name type="scientific">Iodidimonas nitroreducens</name>
    <dbReference type="NCBI Taxonomy" id="1236968"/>
    <lineage>
        <taxon>Bacteria</taxon>
        <taxon>Pseudomonadati</taxon>
        <taxon>Pseudomonadota</taxon>
        <taxon>Alphaproteobacteria</taxon>
        <taxon>Iodidimonadales</taxon>
        <taxon>Iodidimonadaceae</taxon>
        <taxon>Iodidimonas</taxon>
    </lineage>
</organism>
<keyword evidence="3" id="KW-0804">Transcription</keyword>
<evidence type="ECO:0000256" key="3">
    <source>
        <dbReference type="ARBA" id="ARBA00023163"/>
    </source>
</evidence>
<dbReference type="PROSITE" id="PS50043">
    <property type="entry name" value="HTH_LUXR_2"/>
    <property type="match status" value="1"/>
</dbReference>
<dbReference type="PANTHER" id="PTHR44688:SF16">
    <property type="entry name" value="DNA-BINDING TRANSCRIPTIONAL ACTIVATOR DEVR_DOSR"/>
    <property type="match status" value="1"/>
</dbReference>
<dbReference type="InterPro" id="IPR036388">
    <property type="entry name" value="WH-like_DNA-bd_sf"/>
</dbReference>
<dbReference type="InterPro" id="IPR016032">
    <property type="entry name" value="Sig_transdc_resp-reg_C-effctor"/>
</dbReference>
<dbReference type="AlphaFoldDB" id="A0A5A7NCC3"/>
<proteinExistence type="predicted"/>
<dbReference type="Proteomes" id="UP000324996">
    <property type="component" value="Unassembled WGS sequence"/>
</dbReference>
<comment type="caution">
    <text evidence="5">The sequence shown here is derived from an EMBL/GenBank/DDBJ whole genome shotgun (WGS) entry which is preliminary data.</text>
</comment>
<dbReference type="EMBL" id="BKCN01000018">
    <property type="protein sequence ID" value="GER05120.1"/>
    <property type="molecule type" value="Genomic_DNA"/>
</dbReference>
<dbReference type="PANTHER" id="PTHR44688">
    <property type="entry name" value="DNA-BINDING TRANSCRIPTIONAL ACTIVATOR DEVR_DOSR"/>
    <property type="match status" value="1"/>
</dbReference>
<keyword evidence="2" id="KW-0238">DNA-binding</keyword>
<keyword evidence="1" id="KW-0805">Transcription regulation</keyword>
<evidence type="ECO:0000313" key="6">
    <source>
        <dbReference type="Proteomes" id="UP000324996"/>
    </source>
</evidence>
<dbReference type="CDD" id="cd06170">
    <property type="entry name" value="LuxR_C_like"/>
    <property type="match status" value="1"/>
</dbReference>
<keyword evidence="6" id="KW-1185">Reference proteome</keyword>
<accession>A0A5A7NCC3</accession>
<dbReference type="RefSeq" id="WP_052371191.1">
    <property type="nucleotide sequence ID" value="NZ_BKCN01000018.1"/>
</dbReference>
<evidence type="ECO:0000256" key="2">
    <source>
        <dbReference type="ARBA" id="ARBA00023125"/>
    </source>
</evidence>
<evidence type="ECO:0000313" key="5">
    <source>
        <dbReference type="EMBL" id="GER05120.1"/>
    </source>
</evidence>
<dbReference type="GO" id="GO:0003677">
    <property type="term" value="F:DNA binding"/>
    <property type="evidence" value="ECO:0007669"/>
    <property type="project" value="UniProtKB-KW"/>
</dbReference>
<dbReference type="GO" id="GO:0006355">
    <property type="term" value="P:regulation of DNA-templated transcription"/>
    <property type="evidence" value="ECO:0007669"/>
    <property type="project" value="InterPro"/>
</dbReference>
<dbReference type="SUPFAM" id="SSF46894">
    <property type="entry name" value="C-terminal effector domain of the bipartite response regulators"/>
    <property type="match status" value="1"/>
</dbReference>
<dbReference type="Gene3D" id="1.10.10.10">
    <property type="entry name" value="Winged helix-like DNA-binding domain superfamily/Winged helix DNA-binding domain"/>
    <property type="match status" value="1"/>
</dbReference>
<protein>
    <recommendedName>
        <fullName evidence="4">HTH luxR-type domain-containing protein</fullName>
    </recommendedName>
</protein>